<evidence type="ECO:0000313" key="3">
    <source>
        <dbReference type="Proteomes" id="UP000242715"/>
    </source>
</evidence>
<evidence type="ECO:0008006" key="4">
    <source>
        <dbReference type="Google" id="ProtNLM"/>
    </source>
</evidence>
<name>A0A2Z6LLW6_TRISU</name>
<evidence type="ECO:0000256" key="1">
    <source>
        <dbReference type="SAM" id="Phobius"/>
    </source>
</evidence>
<dbReference type="Proteomes" id="UP000242715">
    <property type="component" value="Unassembled WGS sequence"/>
</dbReference>
<dbReference type="AlphaFoldDB" id="A0A2Z6LLW6"/>
<dbReference type="OrthoDB" id="1433321at2759"/>
<keyword evidence="3" id="KW-1185">Reference proteome</keyword>
<accession>A0A2Z6LLW6</accession>
<keyword evidence="1" id="KW-0472">Membrane</keyword>
<reference evidence="3" key="1">
    <citation type="journal article" date="2017" name="Front. Plant Sci.">
        <title>Climate Clever Clovers: New Paradigm to Reduce the Environmental Footprint of Ruminants by Breeding Low Methanogenic Forages Utilizing Haplotype Variation.</title>
        <authorList>
            <person name="Kaur P."/>
            <person name="Appels R."/>
            <person name="Bayer P.E."/>
            <person name="Keeble-Gagnere G."/>
            <person name="Wang J."/>
            <person name="Hirakawa H."/>
            <person name="Shirasawa K."/>
            <person name="Vercoe P."/>
            <person name="Stefanova K."/>
            <person name="Durmic Z."/>
            <person name="Nichols P."/>
            <person name="Revell C."/>
            <person name="Isobe S.N."/>
            <person name="Edwards D."/>
            <person name="Erskine W."/>
        </authorList>
    </citation>
    <scope>NUCLEOTIDE SEQUENCE [LARGE SCALE GENOMIC DNA]</scope>
    <source>
        <strain evidence="3">cv. Daliak</strain>
    </source>
</reference>
<proteinExistence type="predicted"/>
<gene>
    <name evidence="2" type="ORF">TSUD_325560</name>
</gene>
<protein>
    <recommendedName>
        <fullName evidence="4">Cellulase</fullName>
    </recommendedName>
</protein>
<organism evidence="2 3">
    <name type="scientific">Trifolium subterraneum</name>
    <name type="common">Subterranean clover</name>
    <dbReference type="NCBI Taxonomy" id="3900"/>
    <lineage>
        <taxon>Eukaryota</taxon>
        <taxon>Viridiplantae</taxon>
        <taxon>Streptophyta</taxon>
        <taxon>Embryophyta</taxon>
        <taxon>Tracheophyta</taxon>
        <taxon>Spermatophyta</taxon>
        <taxon>Magnoliopsida</taxon>
        <taxon>eudicotyledons</taxon>
        <taxon>Gunneridae</taxon>
        <taxon>Pentapetalae</taxon>
        <taxon>rosids</taxon>
        <taxon>fabids</taxon>
        <taxon>Fabales</taxon>
        <taxon>Fabaceae</taxon>
        <taxon>Papilionoideae</taxon>
        <taxon>50 kb inversion clade</taxon>
        <taxon>NPAAA clade</taxon>
        <taxon>Hologalegina</taxon>
        <taxon>IRL clade</taxon>
        <taxon>Trifolieae</taxon>
        <taxon>Trifolium</taxon>
    </lineage>
</organism>
<keyword evidence="1" id="KW-0812">Transmembrane</keyword>
<evidence type="ECO:0000313" key="2">
    <source>
        <dbReference type="EMBL" id="GAU18564.1"/>
    </source>
</evidence>
<sequence>MHSRNQWGGSFELTNSNEVTSDYETSRMGDQWDRAALLSPSSDTMDSTVQSWILERPSTKKKNKYVDIGCMKLSYKALKWIFGIIFVAFCVIGLPIIVAKNLPKHHSRPIPPDNYTLALHKALLFFNAQKCMYPLLLSHHHHYAN</sequence>
<keyword evidence="1" id="KW-1133">Transmembrane helix</keyword>
<dbReference type="EMBL" id="DF973187">
    <property type="protein sequence ID" value="GAU18564.1"/>
    <property type="molecule type" value="Genomic_DNA"/>
</dbReference>
<feature type="transmembrane region" description="Helical" evidence="1">
    <location>
        <begin position="80"/>
        <end position="99"/>
    </location>
</feature>